<dbReference type="Proteomes" id="UP001652627">
    <property type="component" value="Chromosome Z"/>
</dbReference>
<dbReference type="GeneID" id="106495880"/>
<feature type="region of interest" description="Disordered" evidence="2">
    <location>
        <begin position="931"/>
        <end position="954"/>
    </location>
</feature>
<keyword evidence="4" id="KW-1185">Reference proteome</keyword>
<protein>
    <submittedName>
        <fullName evidence="5">HAUS augmin-like complex subunit 6 isoform X1</fullName>
    </submittedName>
</protein>
<evidence type="ECO:0000256" key="1">
    <source>
        <dbReference type="SAM" id="Coils"/>
    </source>
</evidence>
<dbReference type="RefSeq" id="XP_067172423.1">
    <property type="nucleotide sequence ID" value="XM_067316322.1"/>
</dbReference>
<feature type="coiled-coil region" evidence="1">
    <location>
        <begin position="184"/>
        <end position="218"/>
    </location>
</feature>
<dbReference type="InterPro" id="IPR028163">
    <property type="entry name" value="HAUS_6_N"/>
</dbReference>
<proteinExistence type="predicted"/>
<reference evidence="5" key="1">
    <citation type="submission" date="2025-08" db="UniProtKB">
        <authorList>
            <consortium name="RefSeq"/>
        </authorList>
    </citation>
    <scope>IDENTIFICATION</scope>
    <source>
        <tissue evidence="5">Blood</tissue>
    </source>
</reference>
<accession>A0ABM4G5E1</accession>
<evidence type="ECO:0000256" key="2">
    <source>
        <dbReference type="SAM" id="MobiDB-lite"/>
    </source>
</evidence>
<gene>
    <name evidence="5" type="primary">HAUS6</name>
</gene>
<dbReference type="PANTHER" id="PTHR16151">
    <property type="entry name" value="HAUS AUGMIN-LIKE COMPLEX SUBUNIT 6"/>
    <property type="match status" value="1"/>
</dbReference>
<dbReference type="InterPro" id="IPR026797">
    <property type="entry name" value="HAUS_6"/>
</dbReference>
<feature type="compositionally biased region" description="Basic and acidic residues" evidence="2">
    <location>
        <begin position="931"/>
        <end position="947"/>
    </location>
</feature>
<evidence type="ECO:0000259" key="3">
    <source>
        <dbReference type="Pfam" id="PF14661"/>
    </source>
</evidence>
<organism evidence="4 5">
    <name type="scientific">Apteryx mantelli</name>
    <name type="common">North Island brown kiwi</name>
    <dbReference type="NCBI Taxonomy" id="2696672"/>
    <lineage>
        <taxon>Eukaryota</taxon>
        <taxon>Metazoa</taxon>
        <taxon>Chordata</taxon>
        <taxon>Craniata</taxon>
        <taxon>Vertebrata</taxon>
        <taxon>Euteleostomi</taxon>
        <taxon>Archelosauria</taxon>
        <taxon>Archosauria</taxon>
        <taxon>Dinosauria</taxon>
        <taxon>Saurischia</taxon>
        <taxon>Theropoda</taxon>
        <taxon>Coelurosauria</taxon>
        <taxon>Aves</taxon>
        <taxon>Palaeognathae</taxon>
        <taxon>Apterygiformes</taxon>
        <taxon>Apterygidae</taxon>
        <taxon>Apteryx</taxon>
    </lineage>
</organism>
<keyword evidence="1" id="KW-0175">Coiled coil</keyword>
<name>A0ABM4G5E1_9AVES</name>
<sequence>MMPQQNTDWEKQHLWLYLLALGFDPEAADGFVGGSCLLGEDMFDAPNNDAFYVVALFLFTKLNPSRAVEMFGDCSFPTDKKADPEFRKQCCTWLKDIADECRNTFPQTVTSLFLSPGGPKFIHLMYQFARYVVIQDMKVNSVGTGIPFAEAADLRPEDLYKAKARHRVAYNKFLQIVQKEDFIIRKYRRRAHLLIKEIKRLRSEYEDLQIQFLKMKQNEQSKIDKTERIQKVRSMWTFIMDTLTSLEKEKEVVDSVLEGHVDQYTLDGTNVSVSVPQLLTDKIESEMYRLCIGNIHEAEKLNFLTVIQLLNEALRIVRDEVNQLKSNPYLQSIENKTEFQNKILLDLKTMSRKIEQEYCVSVSESVSEKQKEWQMKWKSCLGRSPFCLTTDQDPEFDLLPAMAPLSFHPATEEAYENSVFCQHPVSVSGIFESICDISYEKDDEMLKNVTDKSTLTPKRRFSSVSSELTSTSENSNELLEKDLHTETCNWKEQPVSPNTLKHGKDEPTIVEAWENTDAHVEQRESPLRKEDSLEKAREQLAEEVAKAVTSHSPQSGIDKGMELEDLISSLASNPFITRRQIPRTPENLLTEIRSSWRKAIQTEDSSDIVSSEIMMTEAPKHASPVMQNKVDSSLACFTSSSPASDLDSPSSERKSQLRCIAFSPQKQMKINHINESPVKETTGIPESERTEKQELESTVLNKSFVKNPEATPYIKKSMNTRDSYSENKRRTVVLSPDHFQDSCVDRTLLWDSIPVVSSDSHEAAQFGILHETLSELDNINPDESASSETDFDILDNKSSSTKSKRAAQIDLQSVLSRYEALKKTLSGNEDELLQTLIADESLSSSSELSLTLENADESLSSSSELGLALENAERDELPLEKLFCLDEDFLKMLSPLSFSERKHSLSPLLMFSQDLEEKASMIHKTPFEFMHKLKDKEQSNEKLDGKEPSSSQNL</sequence>
<dbReference type="Pfam" id="PF14661">
    <property type="entry name" value="HAUS6_N"/>
    <property type="match status" value="1"/>
</dbReference>
<evidence type="ECO:0000313" key="5">
    <source>
        <dbReference type="RefSeq" id="XP_067172423.1"/>
    </source>
</evidence>
<feature type="domain" description="HAUS augmin-like complex subunit 6 N-terminal" evidence="3">
    <location>
        <begin position="14"/>
        <end position="237"/>
    </location>
</feature>
<dbReference type="PANTHER" id="PTHR16151:SF2">
    <property type="entry name" value="HAUS AUGMIN-LIKE COMPLEX SUBUNIT 6"/>
    <property type="match status" value="1"/>
</dbReference>
<evidence type="ECO:0000313" key="4">
    <source>
        <dbReference type="Proteomes" id="UP001652627"/>
    </source>
</evidence>